<comment type="caution">
    <text evidence="2">The sequence shown here is derived from an EMBL/GenBank/DDBJ whole genome shotgun (WGS) entry which is preliminary data.</text>
</comment>
<keyword evidence="3" id="KW-1185">Reference proteome</keyword>
<evidence type="ECO:0000313" key="2">
    <source>
        <dbReference type="EMBL" id="GJS94316.1"/>
    </source>
</evidence>
<dbReference type="Proteomes" id="UP001151760">
    <property type="component" value="Unassembled WGS sequence"/>
</dbReference>
<evidence type="ECO:0000313" key="3">
    <source>
        <dbReference type="Proteomes" id="UP001151760"/>
    </source>
</evidence>
<reference evidence="2" key="2">
    <citation type="submission" date="2022-01" db="EMBL/GenBank/DDBJ databases">
        <authorList>
            <person name="Yamashiro T."/>
            <person name="Shiraishi A."/>
            <person name="Satake H."/>
            <person name="Nakayama K."/>
        </authorList>
    </citation>
    <scope>NUCLEOTIDE SEQUENCE</scope>
</reference>
<feature type="compositionally biased region" description="Acidic residues" evidence="1">
    <location>
        <begin position="243"/>
        <end position="255"/>
    </location>
</feature>
<protein>
    <submittedName>
        <fullName evidence="2">Uncharacterized protein</fullName>
    </submittedName>
</protein>
<evidence type="ECO:0000256" key="1">
    <source>
        <dbReference type="SAM" id="MobiDB-lite"/>
    </source>
</evidence>
<sequence length="401" mass="45359">MILEVLDAPSGSSSSLSSKSEDNEGFLPTDDEASPDKNVQVEDSVPEPHMEKPVVPHPSSSLTLSSVEYGNQFINDNLDVSLTDVLKDQSEIKIQSMVEVLVLQENPAVQRPPLVDTTRLIKLEKKVDRMSKINHTNVIETSVQPNIMNESSRSFLDHEKHLTLYNALINSIDINEANVQGNKYTKKRGHDKQDPPADVDNDSKKRKRKDADTSSSKKGKTQSKASKEAKAPTKPSTTGKAVEDEELIQYDVEDDDEMVQDDDMAADDMTHDNDSPMQDRSTWFKKDVMVRPETLDPENCKELNANDAPEQNWFNEMVNAEKDLVTFDDLMGSTIDFTKFSKNYLKKDKLTKADLEGPIFILLKGNYRNYIELEYNMEQHYLALTDQINWANPKGDNARMI</sequence>
<feature type="region of interest" description="Disordered" evidence="1">
    <location>
        <begin position="1"/>
        <end position="60"/>
    </location>
</feature>
<reference evidence="2" key="1">
    <citation type="journal article" date="2022" name="Int. J. Mol. Sci.">
        <title>Draft Genome of Tanacetum Coccineum: Genomic Comparison of Closely Related Tanacetum-Family Plants.</title>
        <authorList>
            <person name="Yamashiro T."/>
            <person name="Shiraishi A."/>
            <person name="Nakayama K."/>
            <person name="Satake H."/>
        </authorList>
    </citation>
    <scope>NUCLEOTIDE SEQUENCE</scope>
</reference>
<proteinExistence type="predicted"/>
<organism evidence="2 3">
    <name type="scientific">Tanacetum coccineum</name>
    <dbReference type="NCBI Taxonomy" id="301880"/>
    <lineage>
        <taxon>Eukaryota</taxon>
        <taxon>Viridiplantae</taxon>
        <taxon>Streptophyta</taxon>
        <taxon>Embryophyta</taxon>
        <taxon>Tracheophyta</taxon>
        <taxon>Spermatophyta</taxon>
        <taxon>Magnoliopsida</taxon>
        <taxon>eudicotyledons</taxon>
        <taxon>Gunneridae</taxon>
        <taxon>Pentapetalae</taxon>
        <taxon>asterids</taxon>
        <taxon>campanulids</taxon>
        <taxon>Asterales</taxon>
        <taxon>Asteraceae</taxon>
        <taxon>Asteroideae</taxon>
        <taxon>Anthemideae</taxon>
        <taxon>Anthemidinae</taxon>
        <taxon>Tanacetum</taxon>
    </lineage>
</organism>
<feature type="region of interest" description="Disordered" evidence="1">
    <location>
        <begin position="184"/>
        <end position="255"/>
    </location>
</feature>
<accession>A0ABQ4ZXV1</accession>
<dbReference type="EMBL" id="BQNB010011722">
    <property type="protein sequence ID" value="GJS94316.1"/>
    <property type="molecule type" value="Genomic_DNA"/>
</dbReference>
<name>A0ABQ4ZXV1_9ASTR</name>
<gene>
    <name evidence="2" type="ORF">Tco_0801284</name>
</gene>